<organism evidence="2 3">
    <name type="scientific">Pseudomonas savastanoi pv. nerii</name>
    <dbReference type="NCBI Taxonomy" id="360921"/>
    <lineage>
        <taxon>Bacteria</taxon>
        <taxon>Pseudomonadati</taxon>
        <taxon>Pseudomonadota</taxon>
        <taxon>Gammaproteobacteria</taxon>
        <taxon>Pseudomonadales</taxon>
        <taxon>Pseudomonadaceae</taxon>
        <taxon>Pseudomonas</taxon>
    </lineage>
</organism>
<evidence type="ECO:0000256" key="1">
    <source>
        <dbReference type="SAM" id="Phobius"/>
    </source>
</evidence>
<keyword evidence="1" id="KW-0812">Transmembrane</keyword>
<keyword evidence="1" id="KW-0472">Membrane</keyword>
<proteinExistence type="predicted"/>
<sequence length="147" mass="16440">MYGSDLCKPFFLCVNQEVYTSIFSFTVLVPVAWCCLGMRVEMMIENLSEDEMRQALFGSAVQSSEELAGRDPQPALALVRVKRAPTSKPLSPKLRVTLHVTKTYEGPQEVFVHDANTLSSLVAEAEAKAAAKRKKFRYFEVMSIESV</sequence>
<reference evidence="2 3" key="1">
    <citation type="submission" date="2018-08" db="EMBL/GenBank/DDBJ databases">
        <title>Recombination of ecologically and evolutionarily significant loci maintains genetic cohesion in the Pseudomonas syringae species complex.</title>
        <authorList>
            <person name="Dillon M."/>
            <person name="Thakur S."/>
            <person name="Almeida R.N.D."/>
            <person name="Weir B.S."/>
            <person name="Guttman D.S."/>
        </authorList>
    </citation>
    <scope>NUCLEOTIDE SEQUENCE [LARGE SCALE GENOMIC DNA]</scope>
    <source>
        <strain evidence="2 3">ICMP 13786</strain>
    </source>
</reference>
<gene>
    <name evidence="2" type="ORF">ALP42_01888</name>
</gene>
<evidence type="ECO:0000313" key="3">
    <source>
        <dbReference type="Proteomes" id="UP000268636"/>
    </source>
</evidence>
<comment type="caution">
    <text evidence="2">The sequence shown here is derived from an EMBL/GenBank/DDBJ whole genome shotgun (WGS) entry which is preliminary data.</text>
</comment>
<name>A0AB74BN60_PSESS</name>
<dbReference type="Proteomes" id="UP000268636">
    <property type="component" value="Unassembled WGS sequence"/>
</dbReference>
<feature type="transmembrane region" description="Helical" evidence="1">
    <location>
        <begin position="18"/>
        <end position="36"/>
    </location>
</feature>
<dbReference type="AlphaFoldDB" id="A0AB74BN60"/>
<protein>
    <submittedName>
        <fullName evidence="2">Uncharacterized protein</fullName>
    </submittedName>
</protein>
<evidence type="ECO:0000313" key="2">
    <source>
        <dbReference type="EMBL" id="RMT82075.1"/>
    </source>
</evidence>
<accession>A0AB74BN60</accession>
<dbReference type="EMBL" id="RBTN01000030">
    <property type="protein sequence ID" value="RMT82075.1"/>
    <property type="molecule type" value="Genomic_DNA"/>
</dbReference>
<keyword evidence="1" id="KW-1133">Transmembrane helix</keyword>